<organism evidence="2 4">
    <name type="scientific">Acrasis kona</name>
    <dbReference type="NCBI Taxonomy" id="1008807"/>
    <lineage>
        <taxon>Eukaryota</taxon>
        <taxon>Discoba</taxon>
        <taxon>Heterolobosea</taxon>
        <taxon>Tetramitia</taxon>
        <taxon>Eutetramitia</taxon>
        <taxon>Acrasidae</taxon>
        <taxon>Acrasis</taxon>
    </lineage>
</organism>
<dbReference type="EMBL" id="JAOPGA020000202">
    <property type="protein sequence ID" value="KAL0477607.1"/>
    <property type="molecule type" value="Genomic_DNA"/>
</dbReference>
<gene>
    <name evidence="2" type="ORF">AKO1_006254</name>
    <name evidence="3" type="ORF">AKO1_015441</name>
</gene>
<protein>
    <submittedName>
        <fullName evidence="2">Uncharacterized protein</fullName>
    </submittedName>
</protein>
<evidence type="ECO:0000313" key="4">
    <source>
        <dbReference type="Proteomes" id="UP001431209"/>
    </source>
</evidence>
<feature type="signal peptide" evidence="1">
    <location>
        <begin position="1"/>
        <end position="16"/>
    </location>
</feature>
<name>A0AAW2YH91_9EUKA</name>
<evidence type="ECO:0000256" key="1">
    <source>
        <dbReference type="SAM" id="SignalP"/>
    </source>
</evidence>
<sequence length="282" mass="30843">MYKVLTLLALVAMCFAQQTYDCYPTSANDASYIYVAFQKNLYKYSKHDLKLVQKKTYNVNLCAPLTIKDCTLVAAGSDQNTNRASIRTSDLSLISTQSGAAPYAPNKYGVNGNNFVSDSNAIYQFQANNGSNYVIQKFGTNSNAMSNRVNLATYRDSTGNVNTDNYISNRIHATSQTCQYRGCTNLHYYRLQESPLRGSAGVELNNTLSSGCPTVPSSCGVPVLLSFDISNDIAAWVWSISDNGYKVYVQNYDAKCNTKKQVSLGSSLAGSTRCASYVSPSN</sequence>
<keyword evidence="1" id="KW-0732">Signal</keyword>
<reference evidence="2 4" key="1">
    <citation type="submission" date="2024-03" db="EMBL/GenBank/DDBJ databases">
        <title>The Acrasis kona genome and developmental transcriptomes reveal deep origins of eukaryotic multicellular pathways.</title>
        <authorList>
            <person name="Sheikh S."/>
            <person name="Fu C.-J."/>
            <person name="Brown M.W."/>
            <person name="Baldauf S.L."/>
        </authorList>
    </citation>
    <scope>NUCLEOTIDE SEQUENCE [LARGE SCALE GENOMIC DNA]</scope>
    <source>
        <strain evidence="2 4">ATCC MYA-3509</strain>
    </source>
</reference>
<accession>A0AAW2YH91</accession>
<dbReference type="Proteomes" id="UP001431209">
    <property type="component" value="Unassembled WGS sequence"/>
</dbReference>
<keyword evidence="4" id="KW-1185">Reference proteome</keyword>
<evidence type="ECO:0000313" key="2">
    <source>
        <dbReference type="EMBL" id="KAL0476363.1"/>
    </source>
</evidence>
<proteinExistence type="predicted"/>
<evidence type="ECO:0000313" key="3">
    <source>
        <dbReference type="EMBL" id="KAL0477607.1"/>
    </source>
</evidence>
<dbReference type="AlphaFoldDB" id="A0AAW2YH91"/>
<feature type="chain" id="PRO_5044718118" evidence="1">
    <location>
        <begin position="17"/>
        <end position="282"/>
    </location>
</feature>
<comment type="caution">
    <text evidence="2">The sequence shown here is derived from an EMBL/GenBank/DDBJ whole genome shotgun (WGS) entry which is preliminary data.</text>
</comment>
<dbReference type="EMBL" id="JAOPGA020000019">
    <property type="protein sequence ID" value="KAL0476363.1"/>
    <property type="molecule type" value="Genomic_DNA"/>
</dbReference>